<accession>V2Q2G3</accession>
<name>V2Q2G3_9BACT</name>
<evidence type="ECO:0000313" key="2">
    <source>
        <dbReference type="Proteomes" id="UP000017429"/>
    </source>
</evidence>
<dbReference type="Proteomes" id="UP000017429">
    <property type="component" value="Chromosome"/>
</dbReference>
<keyword evidence="2" id="KW-1185">Reference proteome</keyword>
<reference evidence="1" key="1">
    <citation type="journal article" date="2014" name="Genome Announc.">
        <title>Draft genome sequences of the altered schaedler flora, a defined bacterial community from gnotobiotic mice.</title>
        <authorList>
            <person name="Wannemuehler M.J."/>
            <person name="Overstreet A.M."/>
            <person name="Ward D.V."/>
            <person name="Phillips G.J."/>
        </authorList>
    </citation>
    <scope>NUCLEOTIDE SEQUENCE</scope>
    <source>
        <strain evidence="1">ASF457</strain>
    </source>
</reference>
<organism evidence="1 2">
    <name type="scientific">Mucispirillum schaedleri ASF457</name>
    <dbReference type="NCBI Taxonomy" id="1379858"/>
    <lineage>
        <taxon>Bacteria</taxon>
        <taxon>Pseudomonadati</taxon>
        <taxon>Deferribacterota</taxon>
        <taxon>Deferribacteres</taxon>
        <taxon>Deferribacterales</taxon>
        <taxon>Mucispirillaceae</taxon>
        <taxon>Mucispirillum</taxon>
    </lineage>
</organism>
<dbReference type="eggNOG" id="ENOG5032SWG">
    <property type="taxonomic scope" value="Bacteria"/>
</dbReference>
<dbReference type="KEGG" id="msch:N508_000757"/>
<protein>
    <submittedName>
        <fullName evidence="1">Uncharacterized protein</fullName>
    </submittedName>
</protein>
<reference evidence="1" key="3">
    <citation type="submission" date="2022-06" db="EMBL/GenBank/DDBJ databases">
        <title>Resources to Facilitate Use of the Altered Schaedler Flora (ASF) Mouse Model to Study Microbiome Function.</title>
        <authorList>
            <person name="Proctor A."/>
            <person name="Parvinroo S."/>
            <person name="Richie T."/>
            <person name="Jia X."/>
            <person name="Lee S.T.M."/>
            <person name="Karp P.D."/>
            <person name="Paley S."/>
            <person name="Kostic A.D."/>
            <person name="Pierre J.F."/>
            <person name="Wannemuehler M.J."/>
            <person name="Phillips G.J."/>
        </authorList>
    </citation>
    <scope>NUCLEOTIDE SEQUENCE</scope>
    <source>
        <strain evidence="1">ASF457</strain>
    </source>
</reference>
<sequence>MDNDSCKYYGDIINMPHRISNIHAPMNVLNRAAQFAPFSALPGHSEAVKETERITETSYSLDEEEKERINYILQNILYNTNAVNNIYVKYFIADERKSGGRFVKVTGIIKKIDTYNRLIIVNDTKINIDDIMDISIL</sequence>
<gene>
    <name evidence="1" type="ORF">N508_000757</name>
</gene>
<dbReference type="OrthoDB" id="361760at2"/>
<proteinExistence type="predicted"/>
<dbReference type="RefSeq" id="WP_023275063.1">
    <property type="nucleotide sequence ID" value="NZ_CP097562.1"/>
</dbReference>
<reference evidence="1" key="2">
    <citation type="submission" date="2022-05" db="EMBL/GenBank/DDBJ databases">
        <authorList>
            <person name="Proctor A.L."/>
            <person name="Phillips G.J."/>
            <person name="Wannemuehler M.J."/>
        </authorList>
    </citation>
    <scope>NUCLEOTIDE SEQUENCE</scope>
    <source>
        <strain evidence="1">ASF457</strain>
    </source>
</reference>
<evidence type="ECO:0000313" key="1">
    <source>
        <dbReference type="EMBL" id="USF23690.1"/>
    </source>
</evidence>
<dbReference type="AlphaFoldDB" id="V2Q2G3"/>
<dbReference type="EMBL" id="CP097562">
    <property type="protein sequence ID" value="USF23690.1"/>
    <property type="molecule type" value="Genomic_DNA"/>
</dbReference>